<evidence type="ECO:0000313" key="9">
    <source>
        <dbReference type="EMBL" id="SVC26652.1"/>
    </source>
</evidence>
<dbReference type="AlphaFoldDB" id="A0A382KTW3"/>
<protein>
    <recommendedName>
        <fullName evidence="8">ABC transmembrane type-1 domain-containing protein</fullName>
    </recommendedName>
</protein>
<dbReference type="InterPro" id="IPR035906">
    <property type="entry name" value="MetI-like_sf"/>
</dbReference>
<evidence type="ECO:0000256" key="1">
    <source>
        <dbReference type="ARBA" id="ARBA00004651"/>
    </source>
</evidence>
<feature type="non-terminal residue" evidence="9">
    <location>
        <position position="215"/>
    </location>
</feature>
<dbReference type="PANTHER" id="PTHR43163:SF6">
    <property type="entry name" value="DIPEPTIDE TRANSPORT SYSTEM PERMEASE PROTEIN DPPB-RELATED"/>
    <property type="match status" value="1"/>
</dbReference>
<gene>
    <name evidence="9" type="ORF">METZ01_LOCUS279506</name>
</gene>
<feature type="transmembrane region" description="Helical" evidence="7">
    <location>
        <begin position="101"/>
        <end position="124"/>
    </location>
</feature>
<keyword evidence="2" id="KW-0813">Transport</keyword>
<dbReference type="PROSITE" id="PS50928">
    <property type="entry name" value="ABC_TM1"/>
    <property type="match status" value="1"/>
</dbReference>
<evidence type="ECO:0000256" key="3">
    <source>
        <dbReference type="ARBA" id="ARBA00022475"/>
    </source>
</evidence>
<evidence type="ECO:0000256" key="4">
    <source>
        <dbReference type="ARBA" id="ARBA00022692"/>
    </source>
</evidence>
<name>A0A382KTW3_9ZZZZ</name>
<feature type="transmembrane region" description="Helical" evidence="7">
    <location>
        <begin position="9"/>
        <end position="27"/>
    </location>
</feature>
<feature type="domain" description="ABC transmembrane type-1" evidence="8">
    <location>
        <begin position="97"/>
        <end position="215"/>
    </location>
</feature>
<dbReference type="GO" id="GO:0005886">
    <property type="term" value="C:plasma membrane"/>
    <property type="evidence" value="ECO:0007669"/>
    <property type="project" value="UniProtKB-SubCell"/>
</dbReference>
<sequence length="215" mass="24262">MQAYIIRRLIMVPMTLFIISVIVFIFMRAVPGDAGVAKCGAAGSFDQKCFEVVRQELGLDKPKITQYWMWFSDIFKGDLGFSPLQRIHINDEIWGRVWNTFQIGILSLVFTVLIGIPIGAISAIRSGKLVDYVLRFFAILGISVPNFWIATLIIFLPAYFWQIRVAPDWVGWEEPLMHLRVVALPAIILSLSGAGAIARIARSSMLEVLRSDFVR</sequence>
<organism evidence="9">
    <name type="scientific">marine metagenome</name>
    <dbReference type="NCBI Taxonomy" id="408172"/>
    <lineage>
        <taxon>unclassified sequences</taxon>
        <taxon>metagenomes</taxon>
        <taxon>ecological metagenomes</taxon>
    </lineage>
</organism>
<evidence type="ECO:0000256" key="6">
    <source>
        <dbReference type="ARBA" id="ARBA00023136"/>
    </source>
</evidence>
<dbReference type="InterPro" id="IPR045621">
    <property type="entry name" value="BPD_transp_1_N"/>
</dbReference>
<dbReference type="Pfam" id="PF00528">
    <property type="entry name" value="BPD_transp_1"/>
    <property type="match status" value="1"/>
</dbReference>
<keyword evidence="5 7" id="KW-1133">Transmembrane helix</keyword>
<reference evidence="9" key="1">
    <citation type="submission" date="2018-05" db="EMBL/GenBank/DDBJ databases">
        <authorList>
            <person name="Lanie J.A."/>
            <person name="Ng W.-L."/>
            <person name="Kazmierczak K.M."/>
            <person name="Andrzejewski T.M."/>
            <person name="Davidsen T.M."/>
            <person name="Wayne K.J."/>
            <person name="Tettelin H."/>
            <person name="Glass J.I."/>
            <person name="Rusch D."/>
            <person name="Podicherti R."/>
            <person name="Tsui H.-C.T."/>
            <person name="Winkler M.E."/>
        </authorList>
    </citation>
    <scope>NUCLEOTIDE SEQUENCE</scope>
</reference>
<dbReference type="PANTHER" id="PTHR43163">
    <property type="entry name" value="DIPEPTIDE TRANSPORT SYSTEM PERMEASE PROTEIN DPPB-RELATED"/>
    <property type="match status" value="1"/>
</dbReference>
<dbReference type="Gene3D" id="1.10.3720.10">
    <property type="entry name" value="MetI-like"/>
    <property type="match status" value="1"/>
</dbReference>
<evidence type="ECO:0000256" key="7">
    <source>
        <dbReference type="SAM" id="Phobius"/>
    </source>
</evidence>
<evidence type="ECO:0000256" key="5">
    <source>
        <dbReference type="ARBA" id="ARBA00022989"/>
    </source>
</evidence>
<dbReference type="CDD" id="cd06261">
    <property type="entry name" value="TM_PBP2"/>
    <property type="match status" value="1"/>
</dbReference>
<dbReference type="Pfam" id="PF19300">
    <property type="entry name" value="BPD_transp_1_N"/>
    <property type="match status" value="1"/>
</dbReference>
<dbReference type="SUPFAM" id="SSF161098">
    <property type="entry name" value="MetI-like"/>
    <property type="match status" value="1"/>
</dbReference>
<accession>A0A382KTW3</accession>
<comment type="subcellular location">
    <subcellularLocation>
        <location evidence="1">Cell membrane</location>
        <topology evidence="1">Multi-pass membrane protein</topology>
    </subcellularLocation>
</comment>
<feature type="transmembrane region" description="Helical" evidence="7">
    <location>
        <begin position="136"/>
        <end position="161"/>
    </location>
</feature>
<dbReference type="EMBL" id="UINC01082146">
    <property type="protein sequence ID" value="SVC26652.1"/>
    <property type="molecule type" value="Genomic_DNA"/>
</dbReference>
<keyword evidence="3" id="KW-1003">Cell membrane</keyword>
<keyword evidence="4 7" id="KW-0812">Transmembrane</keyword>
<evidence type="ECO:0000259" key="8">
    <source>
        <dbReference type="PROSITE" id="PS50928"/>
    </source>
</evidence>
<dbReference type="InterPro" id="IPR000515">
    <property type="entry name" value="MetI-like"/>
</dbReference>
<feature type="transmembrane region" description="Helical" evidence="7">
    <location>
        <begin position="181"/>
        <end position="201"/>
    </location>
</feature>
<proteinExistence type="predicted"/>
<evidence type="ECO:0000256" key="2">
    <source>
        <dbReference type="ARBA" id="ARBA00022448"/>
    </source>
</evidence>
<keyword evidence="6 7" id="KW-0472">Membrane</keyword>
<dbReference type="GO" id="GO:0071916">
    <property type="term" value="F:dipeptide transmembrane transporter activity"/>
    <property type="evidence" value="ECO:0007669"/>
    <property type="project" value="TreeGrafter"/>
</dbReference>